<reference evidence="2 3" key="2">
    <citation type="submission" date="2020-02" db="EMBL/GenBank/DDBJ databases">
        <title>Candidatus Galacturonibacter soehngenii shows hetero-acetogenic catabolism of galacturonic acid but lacks a canonical carbon monoxide dehydrogenase/acetyl-CoA synthase complex.</title>
        <authorList>
            <person name="Diender M."/>
            <person name="Stouten G.R."/>
            <person name="Petersen J.F."/>
            <person name="Nielsen P.H."/>
            <person name="Dueholm M.S."/>
            <person name="Pronk J.T."/>
            <person name="Van Loosdrecht M.C.M."/>
        </authorList>
    </citation>
    <scope>NUCLEOTIDE SEQUENCE [LARGE SCALE GENOMIC DNA]</scope>
    <source>
        <strain evidence="2">GalUA</strain>
    </source>
</reference>
<keyword evidence="3" id="KW-1185">Reference proteome</keyword>
<evidence type="ECO:0000313" key="2">
    <source>
        <dbReference type="EMBL" id="KAB1437603.1"/>
    </source>
</evidence>
<sequence length="226" mass="26471">MERIHDSILFQKILRENPIDEVLTDYQNYPLELVLYKKGEHIFKYGEPLTYICFFISGRAKVYSLLSNGKHYLHTFYHQFEIIGDAEFVNQLKITTNVQALSDVYCLLLPLKPCHKMLYNDRKFLRAACCHLAKKLDTTGQFNSHNLLYPLEERLASYIINTSENLVFDENLTALSELLGTSYRHLLRTLKNFCDKEYLKKENGVYKIIAPKKLEALGADIYMSYY</sequence>
<dbReference type="EMBL" id="WAGX01000005">
    <property type="protein sequence ID" value="KAB1437603.1"/>
    <property type="molecule type" value="Genomic_DNA"/>
</dbReference>
<organism evidence="2 3">
    <name type="scientific">Candidatus Galacturonatibacter soehngenii</name>
    <dbReference type="NCBI Taxonomy" id="2307010"/>
    <lineage>
        <taxon>Bacteria</taxon>
        <taxon>Bacillati</taxon>
        <taxon>Bacillota</taxon>
        <taxon>Clostridia</taxon>
        <taxon>Lachnospirales</taxon>
        <taxon>Lachnospiraceae</taxon>
        <taxon>Candidatus Galacturonatibacter</taxon>
    </lineage>
</organism>
<proteinExistence type="predicted"/>
<dbReference type="SUPFAM" id="SSF46785">
    <property type="entry name" value="Winged helix' DNA-binding domain"/>
    <property type="match status" value="1"/>
</dbReference>
<evidence type="ECO:0000259" key="1">
    <source>
        <dbReference type="PROSITE" id="PS50042"/>
    </source>
</evidence>
<dbReference type="AlphaFoldDB" id="A0A7V7QJ44"/>
<dbReference type="Gene3D" id="2.60.120.10">
    <property type="entry name" value="Jelly Rolls"/>
    <property type="match status" value="1"/>
</dbReference>
<dbReference type="InterPro" id="IPR014710">
    <property type="entry name" value="RmlC-like_jellyroll"/>
</dbReference>
<dbReference type="InterPro" id="IPR000595">
    <property type="entry name" value="cNMP-bd_dom"/>
</dbReference>
<dbReference type="InterPro" id="IPR036390">
    <property type="entry name" value="WH_DNA-bd_sf"/>
</dbReference>
<dbReference type="RefSeq" id="WP_151144122.1">
    <property type="nucleotide sequence ID" value="NZ_WAGX01000005.1"/>
</dbReference>
<accession>A0A7V7QJ44</accession>
<name>A0A7V7QJ44_9FIRM</name>
<reference evidence="2 3" key="1">
    <citation type="submission" date="2019-09" db="EMBL/GenBank/DDBJ databases">
        <authorList>
            <person name="Valk L.C."/>
        </authorList>
    </citation>
    <scope>NUCLEOTIDE SEQUENCE [LARGE SCALE GENOMIC DNA]</scope>
    <source>
        <strain evidence="2">GalUA</strain>
    </source>
</reference>
<comment type="caution">
    <text evidence="2">The sequence shown here is derived from an EMBL/GenBank/DDBJ whole genome shotgun (WGS) entry which is preliminary data.</text>
</comment>
<evidence type="ECO:0000313" key="3">
    <source>
        <dbReference type="Proteomes" id="UP000461768"/>
    </source>
</evidence>
<dbReference type="SUPFAM" id="SSF51206">
    <property type="entry name" value="cAMP-binding domain-like"/>
    <property type="match status" value="1"/>
</dbReference>
<dbReference type="CDD" id="cd00038">
    <property type="entry name" value="CAP_ED"/>
    <property type="match status" value="1"/>
</dbReference>
<protein>
    <submittedName>
        <fullName evidence="2">Cyclic nucleotide-binding domain-containing protein</fullName>
    </submittedName>
</protein>
<feature type="domain" description="Cyclic nucleotide-binding" evidence="1">
    <location>
        <begin position="31"/>
        <end position="135"/>
    </location>
</feature>
<dbReference type="Pfam" id="PF00027">
    <property type="entry name" value="cNMP_binding"/>
    <property type="match status" value="1"/>
</dbReference>
<gene>
    <name evidence="2" type="ORF">F7O84_08330</name>
</gene>
<dbReference type="InterPro" id="IPR018490">
    <property type="entry name" value="cNMP-bd_dom_sf"/>
</dbReference>
<dbReference type="Proteomes" id="UP000461768">
    <property type="component" value="Unassembled WGS sequence"/>
</dbReference>
<dbReference type="PROSITE" id="PS50042">
    <property type="entry name" value="CNMP_BINDING_3"/>
    <property type="match status" value="1"/>
</dbReference>
<dbReference type="OrthoDB" id="581021at2"/>